<comment type="caution">
    <text evidence="7">The sequence shown here is derived from an EMBL/GenBank/DDBJ whole genome shotgun (WGS) entry which is preliminary data.</text>
</comment>
<dbReference type="Proteomes" id="UP000717364">
    <property type="component" value="Unassembled WGS sequence"/>
</dbReference>
<organism evidence="7 8">
    <name type="scientific">Leptothoe spongobia TAU-MAC 1115</name>
    <dbReference type="NCBI Taxonomy" id="1967444"/>
    <lineage>
        <taxon>Bacteria</taxon>
        <taxon>Bacillati</taxon>
        <taxon>Cyanobacteriota</taxon>
        <taxon>Cyanophyceae</taxon>
        <taxon>Nodosilineales</taxon>
        <taxon>Cymatolegaceae</taxon>
        <taxon>Leptothoe</taxon>
        <taxon>Leptothoe spongobia</taxon>
    </lineage>
</organism>
<dbReference type="InterPro" id="IPR023828">
    <property type="entry name" value="Peptidase_S8_Ser-AS"/>
</dbReference>
<dbReference type="GO" id="GO:0004252">
    <property type="term" value="F:serine-type endopeptidase activity"/>
    <property type="evidence" value="ECO:0007669"/>
    <property type="project" value="UniProtKB-UniRule"/>
</dbReference>
<dbReference type="Gene3D" id="3.40.50.200">
    <property type="entry name" value="Peptidase S8/S53 domain"/>
    <property type="match status" value="1"/>
</dbReference>
<dbReference type="PANTHER" id="PTHR43806:SF11">
    <property type="entry name" value="CEREVISIN-RELATED"/>
    <property type="match status" value="1"/>
</dbReference>
<proteinExistence type="inferred from homology"/>
<keyword evidence="3 5" id="KW-0378">Hydrolase</keyword>
<evidence type="ECO:0000313" key="7">
    <source>
        <dbReference type="EMBL" id="MBT9316585.1"/>
    </source>
</evidence>
<dbReference type="InterPro" id="IPR000209">
    <property type="entry name" value="Peptidase_S8/S53_dom"/>
</dbReference>
<evidence type="ECO:0000256" key="4">
    <source>
        <dbReference type="ARBA" id="ARBA00022825"/>
    </source>
</evidence>
<protein>
    <submittedName>
        <fullName evidence="7">S8 family serine peptidase</fullName>
    </submittedName>
</protein>
<dbReference type="GO" id="GO:0006508">
    <property type="term" value="P:proteolysis"/>
    <property type="evidence" value="ECO:0007669"/>
    <property type="project" value="UniProtKB-KW"/>
</dbReference>
<reference evidence="7" key="1">
    <citation type="submission" date="2020-11" db="EMBL/GenBank/DDBJ databases">
        <authorList>
            <person name="Konstantinou D."/>
            <person name="Gkelis S."/>
            <person name="Popin R."/>
            <person name="Fewer D."/>
            <person name="Sivonen K."/>
        </authorList>
    </citation>
    <scope>NUCLEOTIDE SEQUENCE</scope>
    <source>
        <strain evidence="7">TAU-MAC 1115</strain>
    </source>
</reference>
<dbReference type="InterPro" id="IPR050131">
    <property type="entry name" value="Peptidase_S8_subtilisin-like"/>
</dbReference>
<keyword evidence="2 5" id="KW-0645">Protease</keyword>
<dbReference type="PROSITE" id="PS00138">
    <property type="entry name" value="SUBTILASE_SER"/>
    <property type="match status" value="1"/>
</dbReference>
<keyword evidence="8" id="KW-1185">Reference proteome</keyword>
<dbReference type="Pfam" id="PF00082">
    <property type="entry name" value="Peptidase_S8"/>
    <property type="match status" value="1"/>
</dbReference>
<dbReference type="InterPro" id="IPR036852">
    <property type="entry name" value="Peptidase_S8/S53_dom_sf"/>
</dbReference>
<accession>A0A947GIZ4</accession>
<evidence type="ECO:0000313" key="8">
    <source>
        <dbReference type="Proteomes" id="UP000717364"/>
    </source>
</evidence>
<dbReference type="AlphaFoldDB" id="A0A947GIZ4"/>
<evidence type="ECO:0000259" key="6">
    <source>
        <dbReference type="Pfam" id="PF00082"/>
    </source>
</evidence>
<feature type="active site" description="Charge relay system" evidence="5">
    <location>
        <position position="217"/>
    </location>
</feature>
<dbReference type="SUPFAM" id="SSF52743">
    <property type="entry name" value="Subtilisin-like"/>
    <property type="match status" value="1"/>
</dbReference>
<comment type="similarity">
    <text evidence="1 5">Belongs to the peptidase S8 family.</text>
</comment>
<reference evidence="7" key="2">
    <citation type="journal article" date="2021" name="Mar. Drugs">
        <title>Genome Reduction and Secondary Metabolism of the Marine Sponge-Associated Cyanobacterium Leptothoe.</title>
        <authorList>
            <person name="Konstantinou D."/>
            <person name="Popin R.V."/>
            <person name="Fewer D.P."/>
            <person name="Sivonen K."/>
            <person name="Gkelis S."/>
        </authorList>
    </citation>
    <scope>NUCLEOTIDE SEQUENCE</scope>
    <source>
        <strain evidence="7">TAU-MAC 1115</strain>
    </source>
</reference>
<gene>
    <name evidence="7" type="ORF">IXB50_14235</name>
</gene>
<dbReference type="PANTHER" id="PTHR43806">
    <property type="entry name" value="PEPTIDASE S8"/>
    <property type="match status" value="1"/>
</dbReference>
<feature type="active site" description="Charge relay system" evidence="5">
    <location>
        <position position="16"/>
    </location>
</feature>
<dbReference type="PROSITE" id="PS51892">
    <property type="entry name" value="SUBTILASE"/>
    <property type="match status" value="1"/>
</dbReference>
<evidence type="ECO:0000256" key="3">
    <source>
        <dbReference type="ARBA" id="ARBA00022801"/>
    </source>
</evidence>
<feature type="active site" description="Charge relay system" evidence="5">
    <location>
        <position position="51"/>
    </location>
</feature>
<feature type="domain" description="Peptidase S8/S53" evidence="6">
    <location>
        <begin position="46"/>
        <end position="248"/>
    </location>
</feature>
<name>A0A947GIZ4_9CYAN</name>
<dbReference type="EMBL" id="JADOES010000029">
    <property type="protein sequence ID" value="MBT9316585.1"/>
    <property type="molecule type" value="Genomic_DNA"/>
</dbReference>
<keyword evidence="4 5" id="KW-0720">Serine protease</keyword>
<evidence type="ECO:0000256" key="1">
    <source>
        <dbReference type="ARBA" id="ARBA00011073"/>
    </source>
</evidence>
<evidence type="ECO:0000256" key="2">
    <source>
        <dbReference type="ARBA" id="ARBA00022670"/>
    </source>
</evidence>
<sequence>MKLSEGEPEIRIGLIDGPVGAHPDLVGARSQTLLGGASINCQNINSLACQHGTFITGILCSRRGSQAPGICPNCTILVRPIFCEEMYGNPPCPEVTTEELARTICETVDAGVNTINLSLGLANTALIDYPDLEAAIAYAMGKGVLLVAAAGNQGNLGPLPLFKHPWTIPVIACDARGQIAHGSNLGLSVGRSGLIAPGVNVTSTAPETGFTSMSGTSVAAPFVTGEIALLQSLFPRQSAAQIRRAILRPGVRRGSVCPPLLDAWESWQFLSDQTG</sequence>
<evidence type="ECO:0000256" key="5">
    <source>
        <dbReference type="PROSITE-ProRule" id="PRU01240"/>
    </source>
</evidence>